<gene>
    <name evidence="2" type="ORF">UR23_C0037G0007</name>
</gene>
<keyword evidence="1" id="KW-1133">Transmembrane helix</keyword>
<evidence type="ECO:0000313" key="3">
    <source>
        <dbReference type="Proteomes" id="UP000034349"/>
    </source>
</evidence>
<name>A0A0F9Z716_9BACT</name>
<reference evidence="2 3" key="1">
    <citation type="journal article" date="2015" name="Nature">
        <title>rRNA introns, odd ribosomes, and small enigmatic genomes across a large radiation of phyla.</title>
        <authorList>
            <person name="Brown C.T."/>
            <person name="Hug L.A."/>
            <person name="Thomas B.C."/>
            <person name="Sharon I."/>
            <person name="Castelle C.J."/>
            <person name="Singh A."/>
            <person name="Wilkins M.J."/>
            <person name="Williams K.H."/>
            <person name="Banfield J.F."/>
        </authorList>
    </citation>
    <scope>NUCLEOTIDE SEQUENCE [LARGE SCALE GENOMIC DNA]</scope>
</reference>
<feature type="transmembrane region" description="Helical" evidence="1">
    <location>
        <begin position="40"/>
        <end position="65"/>
    </location>
</feature>
<protein>
    <submittedName>
        <fullName evidence="2">Uncharacterized protein</fullName>
    </submittedName>
</protein>
<evidence type="ECO:0000313" key="2">
    <source>
        <dbReference type="EMBL" id="KKP34466.1"/>
    </source>
</evidence>
<dbReference type="Proteomes" id="UP000034349">
    <property type="component" value="Unassembled WGS sequence"/>
</dbReference>
<dbReference type="AlphaFoldDB" id="A0A0F9Z716"/>
<evidence type="ECO:0000256" key="1">
    <source>
        <dbReference type="SAM" id="Phobius"/>
    </source>
</evidence>
<comment type="caution">
    <text evidence="2">The sequence shown here is derived from an EMBL/GenBank/DDBJ whole genome shotgun (WGS) entry which is preliminary data.</text>
</comment>
<sequence length="76" mass="9175">MWKAIDKFGLFLQNIFTALKFAAFDYDVTLRRTKTNKQRIIIWVSIFTITIGFCYLLLLLLNHYIRTVRDNRFLKL</sequence>
<dbReference type="EMBL" id="LBOK01000037">
    <property type="protein sequence ID" value="KKP34466.1"/>
    <property type="molecule type" value="Genomic_DNA"/>
</dbReference>
<keyword evidence="1" id="KW-0812">Transmembrane</keyword>
<organism evidence="2 3">
    <name type="scientific">Candidatus Roizmanbacteria bacterium GW2011_GWA2_32_13</name>
    <dbReference type="NCBI Taxonomy" id="1618475"/>
    <lineage>
        <taxon>Bacteria</taxon>
        <taxon>Candidatus Roizmaniibacteriota</taxon>
    </lineage>
</organism>
<keyword evidence="1" id="KW-0472">Membrane</keyword>
<accession>A0A0F9Z716</accession>
<proteinExistence type="predicted"/>